<name>A0A510JFH5_9FUSO</name>
<protein>
    <submittedName>
        <fullName evidence="2">Uncharacterized protein</fullName>
    </submittedName>
</protein>
<dbReference type="KEGG" id="lgo:JCM16774_2120"/>
<dbReference type="AlphaFoldDB" id="A0A510JFH5"/>
<reference evidence="2 3" key="1">
    <citation type="submission" date="2019-07" db="EMBL/GenBank/DDBJ databases">
        <title>Complete Genome Sequence of Leptotrichia goodfellowii Strain JCM 16774.</title>
        <authorList>
            <person name="Watanabe S."/>
            <person name="Cui L."/>
        </authorList>
    </citation>
    <scope>NUCLEOTIDE SEQUENCE [LARGE SCALE GENOMIC DNA]</scope>
    <source>
        <strain evidence="2 3">JCM16774</strain>
    </source>
</reference>
<evidence type="ECO:0000256" key="1">
    <source>
        <dbReference type="SAM" id="Phobius"/>
    </source>
</evidence>
<feature type="transmembrane region" description="Helical" evidence="1">
    <location>
        <begin position="55"/>
        <end position="73"/>
    </location>
</feature>
<feature type="transmembrane region" description="Helical" evidence="1">
    <location>
        <begin position="31"/>
        <end position="48"/>
    </location>
</feature>
<organism evidence="2 3">
    <name type="scientific">Pseudoleptotrichia goodfellowii</name>
    <dbReference type="NCBI Taxonomy" id="157692"/>
    <lineage>
        <taxon>Bacteria</taxon>
        <taxon>Fusobacteriati</taxon>
        <taxon>Fusobacteriota</taxon>
        <taxon>Fusobacteriia</taxon>
        <taxon>Fusobacteriales</taxon>
        <taxon>Leptotrichiaceae</taxon>
        <taxon>Pseudoleptotrichia</taxon>
    </lineage>
</organism>
<feature type="transmembrane region" description="Helical" evidence="1">
    <location>
        <begin position="7"/>
        <end position="25"/>
    </location>
</feature>
<keyword evidence="1" id="KW-1133">Transmembrane helix</keyword>
<sequence>MVLVLKKGIMLLLLWIFCIILFSGSDIYEQFILFVFNIIITFRILFDIKYRNRILLINLFSFLLFILILPNIYYLEIYKIYICMYIYIIMYIILLYCAFKNYKKGCLIILLIMLFFTFFSFVKSYNRVYDFRKQELYKIIDIMKDQN</sequence>
<keyword evidence="1" id="KW-0812">Transmembrane</keyword>
<proteinExistence type="predicted"/>
<feature type="transmembrane region" description="Helical" evidence="1">
    <location>
        <begin position="106"/>
        <end position="125"/>
    </location>
</feature>
<accession>A0A510JFH5</accession>
<evidence type="ECO:0000313" key="3">
    <source>
        <dbReference type="Proteomes" id="UP000321606"/>
    </source>
</evidence>
<feature type="transmembrane region" description="Helical" evidence="1">
    <location>
        <begin position="79"/>
        <end position="99"/>
    </location>
</feature>
<dbReference type="Proteomes" id="UP000321606">
    <property type="component" value="Chromosome"/>
</dbReference>
<evidence type="ECO:0000313" key="2">
    <source>
        <dbReference type="EMBL" id="BBM37161.1"/>
    </source>
</evidence>
<gene>
    <name evidence="2" type="ORF">JCM16774_2120</name>
</gene>
<dbReference type="EMBL" id="AP019822">
    <property type="protein sequence ID" value="BBM37161.1"/>
    <property type="molecule type" value="Genomic_DNA"/>
</dbReference>
<keyword evidence="1" id="KW-0472">Membrane</keyword>